<organism evidence="1 2">
    <name type="scientific">Triparma retinervis</name>
    <dbReference type="NCBI Taxonomy" id="2557542"/>
    <lineage>
        <taxon>Eukaryota</taxon>
        <taxon>Sar</taxon>
        <taxon>Stramenopiles</taxon>
        <taxon>Ochrophyta</taxon>
        <taxon>Bolidophyceae</taxon>
        <taxon>Parmales</taxon>
        <taxon>Triparmaceae</taxon>
        <taxon>Triparma</taxon>
    </lineage>
</organism>
<dbReference type="EMBL" id="BRXZ01006037">
    <property type="protein sequence ID" value="GMH54289.1"/>
    <property type="molecule type" value="Genomic_DNA"/>
</dbReference>
<accession>A0A9W7DS69</accession>
<comment type="caution">
    <text evidence="1">The sequence shown here is derived from an EMBL/GenBank/DDBJ whole genome shotgun (WGS) entry which is preliminary data.</text>
</comment>
<reference evidence="1" key="1">
    <citation type="submission" date="2022-07" db="EMBL/GenBank/DDBJ databases">
        <title>Genome analysis of Parmales, a sister group of diatoms, reveals the evolutionary specialization of diatoms from phago-mixotrophs to photoautotrophs.</title>
        <authorList>
            <person name="Ban H."/>
            <person name="Sato S."/>
            <person name="Yoshikawa S."/>
            <person name="Kazumasa Y."/>
            <person name="Nakamura Y."/>
            <person name="Ichinomiya M."/>
            <person name="Saitoh K."/>
            <person name="Sato N."/>
            <person name="Blanc-Mathieu R."/>
            <person name="Endo H."/>
            <person name="Kuwata A."/>
            <person name="Ogata H."/>
        </authorList>
    </citation>
    <scope>NUCLEOTIDE SEQUENCE</scope>
</reference>
<keyword evidence="2" id="KW-1185">Reference proteome</keyword>
<proteinExistence type="predicted"/>
<gene>
    <name evidence="1" type="ORF">TrRE_jg889</name>
</gene>
<protein>
    <submittedName>
        <fullName evidence="1">Uncharacterized protein</fullName>
    </submittedName>
</protein>
<dbReference type="AlphaFoldDB" id="A0A9W7DS69"/>
<name>A0A9W7DS69_9STRA</name>
<dbReference type="Proteomes" id="UP001165082">
    <property type="component" value="Unassembled WGS sequence"/>
</dbReference>
<feature type="non-terminal residue" evidence="1">
    <location>
        <position position="219"/>
    </location>
</feature>
<sequence>MTIIEIWQRRQSLSWSAKRLRSAPLTERLTARLARIEAEADECLRSLEVRIGKFTLRTRQLEVRPNLQLFLLLPSVVLELKAASKGLGGRSDPFIRLRISGVGVTVSSYEGGDISVLLGVHAIRVDGFERSHPAAKQAGKNMVGGYGYGYANKLRGKYGSGSGRAARLPMEWDEGGNVDMASVLVVVGEGGEASDEWEFLVRHFEVNIVPLVVTITKSQ</sequence>
<evidence type="ECO:0000313" key="1">
    <source>
        <dbReference type="EMBL" id="GMH54289.1"/>
    </source>
</evidence>
<evidence type="ECO:0000313" key="2">
    <source>
        <dbReference type="Proteomes" id="UP001165082"/>
    </source>
</evidence>